<keyword evidence="2" id="KW-1185">Reference proteome</keyword>
<name>A0A3S5EW48_9ACTO</name>
<sequence>MSKQRKRGRNAYKPRSRPVRRKYRKVLVVVEGSKNKSEQAYFEQLNQELRQSASISIVVEAGEGEPSKVLRACQRKTVQEQERTGDSKPFDIRVLVVDVDEHAKLPSVLEQCEKEGIHALVTNPRFELWLLWHKEDYTRAASAQDIDARVRRLKLVGGSGGKELGREFLITNYAEAIQRARRAWPELSPNHIGPDPSSAIPWLIDKLSSG</sequence>
<reference evidence="1 2" key="1">
    <citation type="submission" date="2018-12" db="EMBL/GenBank/DDBJ databases">
        <authorList>
            <consortium name="Pathogen Informatics"/>
        </authorList>
    </citation>
    <scope>NUCLEOTIDE SEQUENCE [LARGE SCALE GENOMIC DNA]</scope>
    <source>
        <strain evidence="1 2">NCTC13354</strain>
    </source>
</reference>
<dbReference type="RefSeq" id="WP_126416815.1">
    <property type="nucleotide sequence ID" value="NZ_LR134476.1"/>
</dbReference>
<gene>
    <name evidence="1" type="ORF">NCTC13354_01462</name>
</gene>
<proteinExistence type="predicted"/>
<dbReference type="EMBL" id="LR134476">
    <property type="protein sequence ID" value="VEI13741.1"/>
    <property type="molecule type" value="Genomic_DNA"/>
</dbReference>
<dbReference type="Proteomes" id="UP000269542">
    <property type="component" value="Chromosome"/>
</dbReference>
<dbReference type="Pfam" id="PF13707">
    <property type="entry name" value="RloB"/>
    <property type="match status" value="1"/>
</dbReference>
<accession>A0A3S5EW48</accession>
<organism evidence="1 2">
    <name type="scientific">Trueperella bialowiezensis</name>
    <dbReference type="NCBI Taxonomy" id="312285"/>
    <lineage>
        <taxon>Bacteria</taxon>
        <taxon>Bacillati</taxon>
        <taxon>Actinomycetota</taxon>
        <taxon>Actinomycetes</taxon>
        <taxon>Actinomycetales</taxon>
        <taxon>Actinomycetaceae</taxon>
        <taxon>Trueperella</taxon>
    </lineage>
</organism>
<protein>
    <recommendedName>
        <fullName evidence="3">RloB-like protein</fullName>
    </recommendedName>
</protein>
<dbReference type="OrthoDB" id="9796523at2"/>
<evidence type="ECO:0000313" key="2">
    <source>
        <dbReference type="Proteomes" id="UP000269542"/>
    </source>
</evidence>
<evidence type="ECO:0008006" key="3">
    <source>
        <dbReference type="Google" id="ProtNLM"/>
    </source>
</evidence>
<dbReference type="AlphaFoldDB" id="A0A3S5EW48"/>
<evidence type="ECO:0000313" key="1">
    <source>
        <dbReference type="EMBL" id="VEI13741.1"/>
    </source>
</evidence>
<dbReference type="KEGG" id="tbw:NCTC13354_01462"/>
<dbReference type="InterPro" id="IPR025591">
    <property type="entry name" value="RloB"/>
</dbReference>